<dbReference type="SUPFAM" id="SSF50939">
    <property type="entry name" value="Sialidases"/>
    <property type="match status" value="1"/>
</dbReference>
<dbReference type="EMBL" id="JBIACJ010000009">
    <property type="protein sequence ID" value="MFE8697986.1"/>
    <property type="molecule type" value="Genomic_DNA"/>
</dbReference>
<dbReference type="SUPFAM" id="SSF101967">
    <property type="entry name" value="Adhesin YadA, collagen-binding domain"/>
    <property type="match status" value="2"/>
</dbReference>
<accession>A0ABW6K1D9</accession>
<evidence type="ECO:0000259" key="2">
    <source>
        <dbReference type="Pfam" id="PF05658"/>
    </source>
</evidence>
<sequence length="790" mass="82836">MQIVANSVQLISGGNVIKQGDETPFVFQLNDETGEPIEIQGATVKVKVANEKVVVLEKTATINSDNTLSFFLSKNDVAGNGDMRLEFTVTYANGKVGKFPAAGWQEIRITPSLDDVSSGTVAVVTVEKIKQEYQQQIDTFKTEVNQKLVNVDQQAANAKTQADRAKAETDRLVGVDAAQFDSRLTAVSEQLAQTSTEIQGTSQGIPLAPLSNVTITNNYTGVVPLVFHDGWLYGFKNNITIVKSNDEGKTWIDIATAPYGSVHSIFWTNDGEIVITNSAEISKSSGWSVNPATATWSKKVTKSKSTGVGILPWGINGNGTKFIATEYSASDRSESRYVWISTDMGNTWNVVLDKYTIDPNNLSHMHGVCYDKWEDRFFLSHGHGDIYGVYYSDDNGVNWNKIGGTFQPNAAPTTLTATDNGIVCGSDSIDTGLYGIARTNNPIDMRMKPIARWDIEVEGVTGFAYRGVRDEKTGQVYVSFKSDHNGVASAIMAGTATTGSQLWKSPTVGFSVFTNLAVTNENIFGLITIDSVNELISAKKPTFGVASFDSGNITNGKSNNPTSIAIGKNVEVSSANEVVIGTNASLEATSSKTGNVVIGNSSKGTARSVAIGNNAQVYGLGGDAVAIGNTAKVAATNGIAIGNDAEIPSGMTGSIAIGSGTEASTGGIAIGIGATTGGGTTNGVSVGSSAYAGTSSVAVGRLASAGTQQVAIGLSAKANHLNSIALGANVTTTAGEQLNIGARHIEMKKVTEPTTVPADTGRLFVMDDGAGNMRLCVRLGAKTTVLATSV</sequence>
<reference evidence="3 4" key="1">
    <citation type="submission" date="2024-08" db="EMBL/GenBank/DDBJ databases">
        <title>Two novel Cytobacillus novel species.</title>
        <authorList>
            <person name="Liu G."/>
        </authorList>
    </citation>
    <scope>NUCLEOTIDE SEQUENCE [LARGE SCALE GENOMIC DNA]</scope>
    <source>
        <strain evidence="3 4">FJAT-53684</strain>
    </source>
</reference>
<gene>
    <name evidence="3" type="ORF">ACFYKT_16715</name>
</gene>
<feature type="domain" description="Trimeric autotransporter adhesin YadA-like head" evidence="2">
    <location>
        <begin position="621"/>
        <end position="645"/>
    </location>
</feature>
<keyword evidence="4" id="KW-1185">Reference proteome</keyword>
<dbReference type="Proteomes" id="UP001601058">
    <property type="component" value="Unassembled WGS sequence"/>
</dbReference>
<name>A0ABW6K1D9_9BACI</name>
<feature type="domain" description="Trimeric autotransporter adhesin YadA-like head" evidence="2">
    <location>
        <begin position="710"/>
        <end position="729"/>
    </location>
</feature>
<dbReference type="Gene3D" id="2.150.10.10">
    <property type="entry name" value="Serralysin-like metalloprotease, C-terminal"/>
    <property type="match status" value="2"/>
</dbReference>
<protein>
    <recommendedName>
        <fullName evidence="2">Trimeric autotransporter adhesin YadA-like head domain-containing protein</fullName>
    </recommendedName>
</protein>
<dbReference type="Gene3D" id="2.130.10.10">
    <property type="entry name" value="YVTN repeat-like/Quinoprotein amine dehydrogenase"/>
    <property type="match status" value="1"/>
</dbReference>
<dbReference type="InterPro" id="IPR011049">
    <property type="entry name" value="Serralysin-like_metalloprot_C"/>
</dbReference>
<dbReference type="CDD" id="cd15482">
    <property type="entry name" value="Sialidase_non-viral"/>
    <property type="match status" value="1"/>
</dbReference>
<evidence type="ECO:0000313" key="3">
    <source>
        <dbReference type="EMBL" id="MFE8697986.1"/>
    </source>
</evidence>
<feature type="coiled-coil region" evidence="1">
    <location>
        <begin position="141"/>
        <end position="168"/>
    </location>
</feature>
<organism evidence="3 4">
    <name type="scientific">Cytobacillus mangrovibacter</name>
    <dbReference type="NCBI Taxonomy" id="3299024"/>
    <lineage>
        <taxon>Bacteria</taxon>
        <taxon>Bacillati</taxon>
        <taxon>Bacillota</taxon>
        <taxon>Bacilli</taxon>
        <taxon>Bacillales</taxon>
        <taxon>Bacillaceae</taxon>
        <taxon>Cytobacillus</taxon>
    </lineage>
</organism>
<dbReference type="InterPro" id="IPR008640">
    <property type="entry name" value="Adhesin_Head_dom"/>
</dbReference>
<comment type="caution">
    <text evidence="3">The sequence shown here is derived from an EMBL/GenBank/DDBJ whole genome shotgun (WGS) entry which is preliminary data.</text>
</comment>
<dbReference type="InterPro" id="IPR015943">
    <property type="entry name" value="WD40/YVTN_repeat-like_dom_sf"/>
</dbReference>
<proteinExistence type="predicted"/>
<evidence type="ECO:0000313" key="4">
    <source>
        <dbReference type="Proteomes" id="UP001601058"/>
    </source>
</evidence>
<keyword evidence="1" id="KW-0175">Coiled coil</keyword>
<dbReference type="RefSeq" id="WP_389221946.1">
    <property type="nucleotide sequence ID" value="NZ_JBIACJ010000009.1"/>
</dbReference>
<evidence type="ECO:0000256" key="1">
    <source>
        <dbReference type="SAM" id="Coils"/>
    </source>
</evidence>
<dbReference type="Pfam" id="PF05658">
    <property type="entry name" value="YadA_head"/>
    <property type="match status" value="2"/>
</dbReference>
<dbReference type="InterPro" id="IPR036278">
    <property type="entry name" value="Sialidase_sf"/>
</dbReference>